<name>A0A4R8ZJP4_9MICO</name>
<gene>
    <name evidence="2" type="ORF">E3T27_03800</name>
</gene>
<dbReference type="AlphaFoldDB" id="A0A4R8ZJP4"/>
<dbReference type="Proteomes" id="UP000298424">
    <property type="component" value="Unassembled WGS sequence"/>
</dbReference>
<evidence type="ECO:0000259" key="1">
    <source>
        <dbReference type="Pfam" id="PF12688"/>
    </source>
</evidence>
<sequence length="78" mass="8841">MQALITERRDDDPAAIFEWASVHDFLGREAEAIPLYRRALVPCVSRPAGLRTETTGTAICVAHHLHHERLDRKPLRGE</sequence>
<accession>A0A4R8ZJP4</accession>
<feature type="domain" description="Tetratrico peptide repeat group 5" evidence="1">
    <location>
        <begin position="13"/>
        <end position="41"/>
    </location>
</feature>
<proteinExistence type="predicted"/>
<dbReference type="Pfam" id="PF12688">
    <property type="entry name" value="TPR_5"/>
    <property type="match status" value="1"/>
</dbReference>
<comment type="caution">
    <text evidence="2">The sequence shown here is derived from an EMBL/GenBank/DDBJ whole genome shotgun (WGS) entry which is preliminary data.</text>
</comment>
<organism evidence="2 3">
    <name type="scientific">Cryobacterium lyxosi</name>
    <dbReference type="NCBI Taxonomy" id="1259228"/>
    <lineage>
        <taxon>Bacteria</taxon>
        <taxon>Bacillati</taxon>
        <taxon>Actinomycetota</taxon>
        <taxon>Actinomycetes</taxon>
        <taxon>Micrococcales</taxon>
        <taxon>Microbacteriaceae</taxon>
        <taxon>Cryobacterium</taxon>
    </lineage>
</organism>
<dbReference type="OrthoDB" id="193829at2"/>
<dbReference type="InterPro" id="IPR041656">
    <property type="entry name" value="TPR_5"/>
</dbReference>
<evidence type="ECO:0000313" key="2">
    <source>
        <dbReference type="EMBL" id="TFD28157.1"/>
    </source>
</evidence>
<dbReference type="EMBL" id="SOGT01000004">
    <property type="protein sequence ID" value="TFD28157.1"/>
    <property type="molecule type" value="Genomic_DNA"/>
</dbReference>
<reference evidence="2 3" key="1">
    <citation type="submission" date="2019-03" db="EMBL/GenBank/DDBJ databases">
        <title>Genomics of glacier-inhabiting Cryobacterium strains.</title>
        <authorList>
            <person name="Liu Q."/>
            <person name="Xin Y.-H."/>
        </authorList>
    </citation>
    <scope>NUCLEOTIDE SEQUENCE [LARGE SCALE GENOMIC DNA]</scope>
    <source>
        <strain evidence="2 3">TMT1-1</strain>
    </source>
</reference>
<keyword evidence="3" id="KW-1185">Reference proteome</keyword>
<dbReference type="RefSeq" id="WP_104196758.1">
    <property type="nucleotide sequence ID" value="NZ_SOGT01000004.1"/>
</dbReference>
<evidence type="ECO:0000313" key="3">
    <source>
        <dbReference type="Proteomes" id="UP000298424"/>
    </source>
</evidence>
<protein>
    <submittedName>
        <fullName evidence="2">Tetratricopeptide repeat protein</fullName>
    </submittedName>
</protein>